<comment type="caution">
    <text evidence="1">The sequence shown here is derived from an EMBL/GenBank/DDBJ whole genome shotgun (WGS) entry which is preliminary data.</text>
</comment>
<sequence>MSRPGSSYLAARGYARLGRVKESEEGLISVEVTSYVTKRRAEKRAEKRAENARDRTYSRVCVVIRQLTPDESNVLNRGLGFVPTPNEDFFRLHAELAQLFRKIRLHVFFKDKPAESLTPDSGLKKPSTFVPPSAMMPSEILTFEKAVLADISHLRPKQPFVNIPKREKQALQLLSSDADIVIKQADKGGAIVVMNTTDYRSECCRLLSDTTYYTKITDDPTRRLQMQIRCLLEEARNNSWISPKEAEFLDTKDPIIPYFYCLPKIHKGVLPPPGRPIVSGIGSVLEPLSIFCDHFLQPLVKHSSTYLQDTKDVLNLIDSINNSGSVQGIITLDVEALYTNIPQEATLEVVESALLNDAMPITTPISFIMQCATLALTENYFKFEEQFFHQIRDTSMGSTFAPSLACLYMFDFEKKYILPPSNPFHNEIKLWKRYIDDILVIWQGPLTRVDPFTTWVNSLDPFLKFTSTASSIQLPFLDLMISINENGRLVTSTYHKPTDRNSLLLYESHHPKALRDNLPVDAHSLALLDKSCPDGTCRFPGRSQKGRTNT</sequence>
<gene>
    <name evidence="1" type="ORF">NDU88_007282</name>
</gene>
<evidence type="ECO:0000313" key="1">
    <source>
        <dbReference type="EMBL" id="KAJ1203497.1"/>
    </source>
</evidence>
<dbReference type="PANTHER" id="PTHR21301">
    <property type="entry name" value="REVERSE TRANSCRIPTASE"/>
    <property type="match status" value="1"/>
</dbReference>
<proteinExistence type="predicted"/>
<evidence type="ECO:0000313" key="2">
    <source>
        <dbReference type="Proteomes" id="UP001066276"/>
    </source>
</evidence>
<dbReference type="Proteomes" id="UP001066276">
    <property type="component" value="Chromosome 2_1"/>
</dbReference>
<organism evidence="1 2">
    <name type="scientific">Pleurodeles waltl</name>
    <name type="common">Iberian ribbed newt</name>
    <dbReference type="NCBI Taxonomy" id="8319"/>
    <lineage>
        <taxon>Eukaryota</taxon>
        <taxon>Metazoa</taxon>
        <taxon>Chordata</taxon>
        <taxon>Craniata</taxon>
        <taxon>Vertebrata</taxon>
        <taxon>Euteleostomi</taxon>
        <taxon>Amphibia</taxon>
        <taxon>Batrachia</taxon>
        <taxon>Caudata</taxon>
        <taxon>Salamandroidea</taxon>
        <taxon>Salamandridae</taxon>
        <taxon>Pleurodelinae</taxon>
        <taxon>Pleurodeles</taxon>
    </lineage>
</organism>
<reference evidence="1" key="1">
    <citation type="journal article" date="2022" name="bioRxiv">
        <title>Sequencing and chromosome-scale assembly of the giantPleurodeles waltlgenome.</title>
        <authorList>
            <person name="Brown T."/>
            <person name="Elewa A."/>
            <person name="Iarovenko S."/>
            <person name="Subramanian E."/>
            <person name="Araus A.J."/>
            <person name="Petzold A."/>
            <person name="Susuki M."/>
            <person name="Suzuki K.-i.T."/>
            <person name="Hayashi T."/>
            <person name="Toyoda A."/>
            <person name="Oliveira C."/>
            <person name="Osipova E."/>
            <person name="Leigh N.D."/>
            <person name="Simon A."/>
            <person name="Yun M.H."/>
        </authorList>
    </citation>
    <scope>NUCLEOTIDE SEQUENCE</scope>
    <source>
        <strain evidence="1">20211129_DDA</strain>
        <tissue evidence="1">Liver</tissue>
    </source>
</reference>
<keyword evidence="2" id="KW-1185">Reference proteome</keyword>
<protein>
    <recommendedName>
        <fullName evidence="3">Reverse transcriptase domain-containing protein</fullName>
    </recommendedName>
</protein>
<dbReference type="AlphaFoldDB" id="A0AAV7VQ11"/>
<name>A0AAV7VQ11_PLEWA</name>
<dbReference type="EMBL" id="JANPWB010000003">
    <property type="protein sequence ID" value="KAJ1203497.1"/>
    <property type="molecule type" value="Genomic_DNA"/>
</dbReference>
<dbReference type="PANTHER" id="PTHR21301:SF12">
    <property type="match status" value="1"/>
</dbReference>
<evidence type="ECO:0008006" key="3">
    <source>
        <dbReference type="Google" id="ProtNLM"/>
    </source>
</evidence>
<accession>A0AAV7VQ11</accession>